<evidence type="ECO:0000313" key="5">
    <source>
        <dbReference type="EMBL" id="RGS73378.1"/>
    </source>
</evidence>
<comment type="caution">
    <text evidence="2">The sequence shown here is derived from an EMBL/GenBank/DDBJ whole genome shotgun (WGS) entry which is preliminary data.</text>
</comment>
<evidence type="ECO:0000313" key="6">
    <source>
        <dbReference type="EMBL" id="RHB40646.1"/>
    </source>
</evidence>
<dbReference type="EMBL" id="QSVQ01000004">
    <property type="protein sequence ID" value="RGO52586.1"/>
    <property type="molecule type" value="Genomic_DNA"/>
</dbReference>
<dbReference type="Proteomes" id="UP000261208">
    <property type="component" value="Unassembled WGS sequence"/>
</dbReference>
<dbReference type="Proteomes" id="UP000284883">
    <property type="component" value="Unassembled WGS sequence"/>
</dbReference>
<dbReference type="Proteomes" id="UP000260664">
    <property type="component" value="Unassembled WGS sequence"/>
</dbReference>
<dbReference type="EMBL" id="QSOI01000001">
    <property type="protein sequence ID" value="RGI86739.1"/>
    <property type="molecule type" value="Genomic_DNA"/>
</dbReference>
<organism evidence="2 10">
    <name type="scientific">Dorea formicigenerans</name>
    <dbReference type="NCBI Taxonomy" id="39486"/>
    <lineage>
        <taxon>Bacteria</taxon>
        <taxon>Bacillati</taxon>
        <taxon>Bacillota</taxon>
        <taxon>Clostridia</taxon>
        <taxon>Lachnospirales</taxon>
        <taxon>Lachnospiraceae</taxon>
        <taxon>Dorea</taxon>
    </lineage>
</organism>
<evidence type="ECO:0000313" key="12">
    <source>
        <dbReference type="Proteomes" id="UP000285981"/>
    </source>
</evidence>
<evidence type="ECO:0000313" key="11">
    <source>
        <dbReference type="Proteomes" id="UP000284883"/>
    </source>
</evidence>
<evidence type="ECO:0000313" key="2">
    <source>
        <dbReference type="EMBL" id="RGK49398.1"/>
    </source>
</evidence>
<dbReference type="Gene3D" id="1.20.1270.90">
    <property type="entry name" value="AF1782-like"/>
    <property type="match status" value="1"/>
</dbReference>
<evidence type="ECO:0000313" key="3">
    <source>
        <dbReference type="EMBL" id="RGN91207.1"/>
    </source>
</evidence>
<reference evidence="7 8" key="1">
    <citation type="submission" date="2018-08" db="EMBL/GenBank/DDBJ databases">
        <title>A genome reference for cultivated species of the human gut microbiota.</title>
        <authorList>
            <person name="Zou Y."/>
            <person name="Xue W."/>
            <person name="Luo G."/>
        </authorList>
    </citation>
    <scope>NUCLEOTIDE SEQUENCE [LARGE SCALE GENOMIC DNA]</scope>
    <source>
        <strain evidence="5 12">AF21-25</strain>
        <strain evidence="6 11">AM40-15AC</strain>
        <strain evidence="4 9">OM02-12</strain>
        <strain evidence="3 8">OM03-2</strain>
        <strain evidence="2 10">TF11-11</strain>
        <strain evidence="1 7">TM09-19AC</strain>
    </source>
</reference>
<evidence type="ECO:0000313" key="1">
    <source>
        <dbReference type="EMBL" id="RGI86739.1"/>
    </source>
</evidence>
<dbReference type="Proteomes" id="UP000260841">
    <property type="component" value="Unassembled WGS sequence"/>
</dbReference>
<evidence type="ECO:0000313" key="9">
    <source>
        <dbReference type="Proteomes" id="UP000261055"/>
    </source>
</evidence>
<dbReference type="EMBL" id="QSQQ01000004">
    <property type="protein sequence ID" value="RGK49398.1"/>
    <property type="molecule type" value="Genomic_DNA"/>
</dbReference>
<accession>A0A3E4MHW1</accession>
<dbReference type="AlphaFoldDB" id="A0A3E4MHW1"/>
<dbReference type="EMBL" id="QSGQ01000003">
    <property type="protein sequence ID" value="RHB40646.1"/>
    <property type="molecule type" value="Genomic_DNA"/>
</dbReference>
<evidence type="ECO:0000313" key="7">
    <source>
        <dbReference type="Proteomes" id="UP000260664"/>
    </source>
</evidence>
<protein>
    <submittedName>
        <fullName evidence="2">Uncharacterized protein</fullName>
    </submittedName>
</protein>
<dbReference type="RefSeq" id="WP_005334192.1">
    <property type="nucleotide sequence ID" value="NZ_CP102279.1"/>
</dbReference>
<keyword evidence="9" id="KW-1185">Reference proteome</keyword>
<dbReference type="GeneID" id="92864916"/>
<sequence>MKHKRRYRRYRNKKKKAYILAALILCIVIAAVAVFAISRMAGKEQTSKNQTEVKALVINAEKVDESKLKDLIESAGKINQSVYTDETVNTLNQAKEEAEETIQGKPNQEEVEDSYLNLVNAIQSLQKK</sequence>
<dbReference type="EMBL" id="QSVB01000007">
    <property type="protein sequence ID" value="RGN91207.1"/>
    <property type="molecule type" value="Genomic_DNA"/>
</dbReference>
<evidence type="ECO:0000313" key="10">
    <source>
        <dbReference type="Proteomes" id="UP000261208"/>
    </source>
</evidence>
<evidence type="ECO:0000313" key="4">
    <source>
        <dbReference type="EMBL" id="RGO52586.1"/>
    </source>
</evidence>
<gene>
    <name evidence="6" type="ORF">DW885_06145</name>
    <name evidence="5" type="ORF">DWX78_01225</name>
    <name evidence="4" type="ORF">DXB12_04500</name>
    <name evidence="3" type="ORF">DXB36_08060</name>
    <name evidence="2" type="ORF">DXD10_04440</name>
    <name evidence="1" type="ORF">DXD84_00825</name>
</gene>
<evidence type="ECO:0000313" key="8">
    <source>
        <dbReference type="Proteomes" id="UP000260841"/>
    </source>
</evidence>
<dbReference type="Proteomes" id="UP000261055">
    <property type="component" value="Unassembled WGS sequence"/>
</dbReference>
<name>A0A3E4MHW1_9FIRM</name>
<proteinExistence type="predicted"/>
<dbReference type="EMBL" id="QRVU01000004">
    <property type="protein sequence ID" value="RGS73378.1"/>
    <property type="molecule type" value="Genomic_DNA"/>
</dbReference>
<dbReference type="Proteomes" id="UP000285981">
    <property type="component" value="Unassembled WGS sequence"/>
</dbReference>